<evidence type="ECO:0000256" key="3">
    <source>
        <dbReference type="ARBA" id="ARBA00022525"/>
    </source>
</evidence>
<evidence type="ECO:0008006" key="11">
    <source>
        <dbReference type="Google" id="ProtNLM"/>
    </source>
</evidence>
<evidence type="ECO:0000256" key="5">
    <source>
        <dbReference type="ARBA" id="ARBA00022737"/>
    </source>
</evidence>
<keyword evidence="5" id="KW-0677">Repeat</keyword>
<dbReference type="STRING" id="194197.BWD09_07755"/>
<keyword evidence="6" id="KW-0843">Virulence</keyword>
<evidence type="ECO:0000256" key="6">
    <source>
        <dbReference type="ARBA" id="ARBA00023026"/>
    </source>
</evidence>
<name>A0A1X3D8N9_9NEIS</name>
<keyword evidence="7" id="KW-0472">Membrane</keyword>
<comment type="subcellular location">
    <subcellularLocation>
        <location evidence="1">Membrane</location>
    </subcellularLocation>
    <subcellularLocation>
        <location evidence="2">Secreted</location>
    </subcellularLocation>
</comment>
<sequence length="714" mass="74511">MSSQQSGTTGGAANAATLAETAATGTPGVFYGDGSDNVFHISHPQERIIEQANQGTDTAYSRVNYALPDYVENLTLVGRDAINATGNAQNNVLTGNNNRNQLRGLAGSDTLYGYGGNDTLDGGSGADAMHGGNGNDVYYVDNTGDTVTELQNHGTDTVFSSVNYTLRAYVENLTLTGSGNTNGSGNHADNTLHGNHGNNHLSGNNGNDSMFGHGGNDLLTGGNDSDKLYGGVGNDRLIGGKAVGLIENSLGELYYPDFGDGGDYLDGGAGNDILMGGNGDDTYFFARGYGHDTIIDYRTPGVETVSDPEGTNTVRFGAGIRPEDLTITAAVEAGGNIENVWHIAVKGSNDKLTIHNQSADEDHNLAITRFEFANETLSPWQLADRIGIIGNSKTIAIGSQSGYRMSRADFGVGQDNELAEYRFDIEKVTGGRLAYLSSDGHVIEWVKKGQFHYSDAESLVFIPNRGATEAAIEFKFDGSTAARSGRIDDATHTIKFDLHDTSGNGGRMLFGDVNGNTVNGGSGNDLIDGWTGNDRLNGHGGNDTLHGSAGNDILDGGSGNDKLHGGAGNDTFMFAKGSGQDTVSDTEGSNTVRFGTGIAPEDLTVTRTAHPWFSGESNWEISIGGSSDKLIIERQNTGKSAAVTRFVFDSGTFGNDVLEGKISEAKLAAALEKTNGAATAASAAQNTPAAAYAYNAAPSAPAKPDESAPVNLIG</sequence>
<dbReference type="AlphaFoldDB" id="A0A1X3D8N9"/>
<dbReference type="GeneID" id="94581498"/>
<dbReference type="Proteomes" id="UP000193118">
    <property type="component" value="Unassembled WGS sequence"/>
</dbReference>
<dbReference type="InterPro" id="IPR011049">
    <property type="entry name" value="Serralysin-like_metalloprot_C"/>
</dbReference>
<accession>A0A1X3D8N9</accession>
<evidence type="ECO:0000256" key="7">
    <source>
        <dbReference type="ARBA" id="ARBA00023136"/>
    </source>
</evidence>
<evidence type="ECO:0000256" key="2">
    <source>
        <dbReference type="ARBA" id="ARBA00004613"/>
    </source>
</evidence>
<keyword evidence="10" id="KW-1185">Reference proteome</keyword>
<evidence type="ECO:0000256" key="4">
    <source>
        <dbReference type="ARBA" id="ARBA00022656"/>
    </source>
</evidence>
<gene>
    <name evidence="9" type="ORF">BWD09_07755</name>
</gene>
<dbReference type="PANTHER" id="PTHR38340:SF1">
    <property type="entry name" value="S-LAYER PROTEIN"/>
    <property type="match status" value="1"/>
</dbReference>
<dbReference type="GO" id="GO:0016020">
    <property type="term" value="C:membrane"/>
    <property type="evidence" value="ECO:0007669"/>
    <property type="project" value="UniProtKB-SubCell"/>
</dbReference>
<organism evidence="9 10">
    <name type="scientific">Neisseria dentiae</name>
    <dbReference type="NCBI Taxonomy" id="194197"/>
    <lineage>
        <taxon>Bacteria</taxon>
        <taxon>Pseudomonadati</taxon>
        <taxon>Pseudomonadota</taxon>
        <taxon>Betaproteobacteria</taxon>
        <taxon>Neisseriales</taxon>
        <taxon>Neisseriaceae</taxon>
        <taxon>Neisseria</taxon>
    </lineage>
</organism>
<dbReference type="SUPFAM" id="SSF51120">
    <property type="entry name" value="beta-Roll"/>
    <property type="match status" value="3"/>
</dbReference>
<evidence type="ECO:0000256" key="1">
    <source>
        <dbReference type="ARBA" id="ARBA00004370"/>
    </source>
</evidence>
<evidence type="ECO:0000256" key="8">
    <source>
        <dbReference type="SAM" id="MobiDB-lite"/>
    </source>
</evidence>
<keyword evidence="4" id="KW-0800">Toxin</keyword>
<dbReference type="GO" id="GO:0005576">
    <property type="term" value="C:extracellular region"/>
    <property type="evidence" value="ECO:0007669"/>
    <property type="project" value="UniProtKB-SubCell"/>
</dbReference>
<dbReference type="InterPro" id="IPR001343">
    <property type="entry name" value="Hemolysn_Ca-bd"/>
</dbReference>
<dbReference type="GO" id="GO:0090729">
    <property type="term" value="F:toxin activity"/>
    <property type="evidence" value="ECO:0007669"/>
    <property type="project" value="UniProtKB-KW"/>
</dbReference>
<dbReference type="PANTHER" id="PTHR38340">
    <property type="entry name" value="S-LAYER PROTEIN"/>
    <property type="match status" value="1"/>
</dbReference>
<evidence type="ECO:0000313" key="9">
    <source>
        <dbReference type="EMBL" id="OSI16064.1"/>
    </source>
</evidence>
<dbReference type="PRINTS" id="PR00313">
    <property type="entry name" value="CABNDNGRPT"/>
</dbReference>
<protein>
    <recommendedName>
        <fullName evidence="11">Calcium-binding protein</fullName>
    </recommendedName>
</protein>
<evidence type="ECO:0000313" key="10">
    <source>
        <dbReference type="Proteomes" id="UP000193118"/>
    </source>
</evidence>
<dbReference type="PROSITE" id="PS00330">
    <property type="entry name" value="HEMOLYSIN_CALCIUM"/>
    <property type="match status" value="3"/>
</dbReference>
<dbReference type="Pfam" id="PF00353">
    <property type="entry name" value="HemolysinCabind"/>
    <property type="match status" value="4"/>
</dbReference>
<proteinExistence type="predicted"/>
<dbReference type="GO" id="GO:0005509">
    <property type="term" value="F:calcium ion binding"/>
    <property type="evidence" value="ECO:0007669"/>
    <property type="project" value="InterPro"/>
</dbReference>
<dbReference type="InterPro" id="IPR018511">
    <property type="entry name" value="Hemolysin-typ_Ca-bd_CS"/>
</dbReference>
<dbReference type="EMBL" id="MTBO01000018">
    <property type="protein sequence ID" value="OSI16064.1"/>
    <property type="molecule type" value="Genomic_DNA"/>
</dbReference>
<dbReference type="RefSeq" id="WP_085366116.1">
    <property type="nucleotide sequence ID" value="NZ_CAUJPZ010000016.1"/>
</dbReference>
<dbReference type="InterPro" id="IPR050557">
    <property type="entry name" value="RTX_toxin/Mannuronan_C5-epim"/>
</dbReference>
<dbReference type="PRINTS" id="PR01488">
    <property type="entry name" value="RTXTOXINA"/>
</dbReference>
<dbReference type="Gene3D" id="2.150.10.10">
    <property type="entry name" value="Serralysin-like metalloprotease, C-terminal"/>
    <property type="match status" value="4"/>
</dbReference>
<reference evidence="10" key="1">
    <citation type="submission" date="2017-01" db="EMBL/GenBank/DDBJ databases">
        <authorList>
            <person name="Wolfgang W.J."/>
            <person name="Cole J."/>
            <person name="Wroblewski D."/>
            <person name="Mcginnis J."/>
            <person name="Musser K.A."/>
        </authorList>
    </citation>
    <scope>NUCLEOTIDE SEQUENCE [LARGE SCALE GENOMIC DNA]</scope>
    <source>
        <strain evidence="10">DSM 19151</strain>
    </source>
</reference>
<comment type="caution">
    <text evidence="9">The sequence shown here is derived from an EMBL/GenBank/DDBJ whole genome shotgun (WGS) entry which is preliminary data.</text>
</comment>
<feature type="compositionally biased region" description="Low complexity" evidence="8">
    <location>
        <begin position="178"/>
        <end position="207"/>
    </location>
</feature>
<dbReference type="InterPro" id="IPR003995">
    <property type="entry name" value="RTX_toxin_determinant-A"/>
</dbReference>
<feature type="region of interest" description="Disordered" evidence="8">
    <location>
        <begin position="178"/>
        <end position="209"/>
    </location>
</feature>
<keyword evidence="3" id="KW-0964">Secreted</keyword>